<dbReference type="InterPro" id="IPR016181">
    <property type="entry name" value="Acyl_CoA_acyltransferase"/>
</dbReference>
<proteinExistence type="predicted"/>
<feature type="region of interest" description="Disordered" evidence="1">
    <location>
        <begin position="1"/>
        <end position="98"/>
    </location>
</feature>
<dbReference type="AlphaFoldDB" id="A0A068WKZ1"/>
<dbReference type="WBParaSite" id="EgrG_001111700">
    <property type="protein sequence ID" value="EgrG_001111700"/>
    <property type="gene ID" value="EgrG_001111700"/>
</dbReference>
<feature type="compositionally biased region" description="Acidic residues" evidence="1">
    <location>
        <begin position="68"/>
        <end position="78"/>
    </location>
</feature>
<sequence>MTTLRKAFQAVSSKSSDDDDTYESGTEEASDFGLVFASDISSGSDEEDNAEGKAEHIEGISKGTTENRDDDNDTTEECCDNKTALSSESSSEETDEETAKRCSQGYHSFLASCLERKLKIKEMFSDKSAKNLRSNALLPLLGPENRIAAVCNFRARKVDTKKRVIHITFLSVRKHLRRLGIGTRIIDIIKTPQMSGLYDAMVVHADLNATEFFARNGFSGDPLLNKQWASFAGEYVNCLLMTYFPPLSFGSPTTSSSKLLQSIDKSIDNWLVATGNVHQMQYTLCKRLRAEVVRLQNQLLSQDSLVQVLKREVVKQAHIIEGLRGRLQKCGGDVDAGTSDPDTVTFTMLPPPLDPESQLSISYSGRTQVKAEPLLAVRQSFQP</sequence>
<evidence type="ECO:0000313" key="4">
    <source>
        <dbReference type="Proteomes" id="UP000492820"/>
    </source>
</evidence>
<protein>
    <submittedName>
        <fullName evidence="3 5">Acyl coenzyme A N acyltransferase</fullName>
    </submittedName>
</protein>
<accession>A0A068WKZ1</accession>
<evidence type="ECO:0000313" key="3">
    <source>
        <dbReference type="EMBL" id="CDS20456.1"/>
    </source>
</evidence>
<dbReference type="Gene3D" id="3.40.630.30">
    <property type="match status" value="1"/>
</dbReference>
<reference evidence="3" key="2">
    <citation type="submission" date="2014-06" db="EMBL/GenBank/DDBJ databases">
        <authorList>
            <person name="Aslett M."/>
        </authorList>
    </citation>
    <scope>NUCLEOTIDE SEQUENCE</scope>
</reference>
<dbReference type="CDD" id="cd04301">
    <property type="entry name" value="NAT_SF"/>
    <property type="match status" value="1"/>
</dbReference>
<dbReference type="EMBL" id="LK028581">
    <property type="protein sequence ID" value="CDS20456.1"/>
    <property type="molecule type" value="Genomic_DNA"/>
</dbReference>
<dbReference type="Proteomes" id="UP000492820">
    <property type="component" value="Unassembled WGS sequence"/>
</dbReference>
<feature type="domain" description="N-acetyltransferase" evidence="2">
    <location>
        <begin position="134"/>
        <end position="219"/>
    </location>
</feature>
<dbReference type="SUPFAM" id="SSF55729">
    <property type="entry name" value="Acyl-CoA N-acyltransferases (Nat)"/>
    <property type="match status" value="1"/>
</dbReference>
<name>A0A068WKZ1_ECHGR</name>
<reference evidence="3 4" key="1">
    <citation type="journal article" date="2013" name="Nature">
        <title>The genomes of four tapeworm species reveal adaptations to parasitism.</title>
        <authorList>
            <person name="Tsai I.J."/>
            <person name="Zarowiecki M."/>
            <person name="Holroyd N."/>
            <person name="Garciarrubio A."/>
            <person name="Sanchez-Flores A."/>
            <person name="Brooks K.L."/>
            <person name="Tracey A."/>
            <person name="Bobes R.J."/>
            <person name="Fragoso G."/>
            <person name="Sciutto E."/>
            <person name="Aslett M."/>
            <person name="Beasley H."/>
            <person name="Bennett H.M."/>
            <person name="Cai J."/>
            <person name="Camicia F."/>
            <person name="Clark R."/>
            <person name="Cucher M."/>
            <person name="De Silva N."/>
            <person name="Day T.A."/>
            <person name="Deplazes P."/>
            <person name="Estrada K."/>
            <person name="Fernandez C."/>
            <person name="Holland P.W."/>
            <person name="Hou J."/>
            <person name="Hu S."/>
            <person name="Huckvale T."/>
            <person name="Hung S.S."/>
            <person name="Kamenetzky L."/>
            <person name="Keane J.A."/>
            <person name="Kiss F."/>
            <person name="Koziol U."/>
            <person name="Lambert O."/>
            <person name="Liu K."/>
            <person name="Luo X."/>
            <person name="Luo Y."/>
            <person name="Macchiaroli N."/>
            <person name="Nichol S."/>
            <person name="Paps J."/>
            <person name="Parkinson J."/>
            <person name="Pouchkina-Stantcheva N."/>
            <person name="Riddiford N."/>
            <person name="Rosenzvit M."/>
            <person name="Salinas G."/>
            <person name="Wasmuth J.D."/>
            <person name="Zamanian M."/>
            <person name="Zheng Y."/>
            <person name="Cai X."/>
            <person name="Soberon X."/>
            <person name="Olson P.D."/>
            <person name="Laclette J.P."/>
            <person name="Brehm K."/>
            <person name="Berriman M."/>
            <person name="Garciarrubio A."/>
            <person name="Bobes R.J."/>
            <person name="Fragoso G."/>
            <person name="Sanchez-Flores A."/>
            <person name="Estrada K."/>
            <person name="Cevallos M.A."/>
            <person name="Morett E."/>
            <person name="Gonzalez V."/>
            <person name="Portillo T."/>
            <person name="Ochoa-Leyva A."/>
            <person name="Jose M.V."/>
            <person name="Sciutto E."/>
            <person name="Landa A."/>
            <person name="Jimenez L."/>
            <person name="Valdes V."/>
            <person name="Carrero J.C."/>
            <person name="Larralde C."/>
            <person name="Morales-Montor J."/>
            <person name="Limon-Lason J."/>
            <person name="Soberon X."/>
            <person name="Laclette J.P."/>
        </authorList>
    </citation>
    <scope>NUCLEOTIDE SEQUENCE [LARGE SCALE GENOMIC DNA]</scope>
</reference>
<dbReference type="Pfam" id="PF13673">
    <property type="entry name" value="Acetyltransf_10"/>
    <property type="match status" value="1"/>
</dbReference>
<evidence type="ECO:0000313" key="5">
    <source>
        <dbReference type="WBParaSite" id="EgrG_001111700"/>
    </source>
</evidence>
<gene>
    <name evidence="5" type="primary">EGR_08905</name>
    <name evidence="3" type="ORF">EgrG_001111700</name>
</gene>
<reference evidence="5" key="3">
    <citation type="submission" date="2020-10" db="UniProtKB">
        <authorList>
            <consortium name="WormBaseParasite"/>
        </authorList>
    </citation>
    <scope>IDENTIFICATION</scope>
</reference>
<evidence type="ECO:0000256" key="1">
    <source>
        <dbReference type="SAM" id="MobiDB-lite"/>
    </source>
</evidence>
<dbReference type="InterPro" id="IPR000182">
    <property type="entry name" value="GNAT_dom"/>
</dbReference>
<feature type="compositionally biased region" description="Basic and acidic residues" evidence="1">
    <location>
        <begin position="50"/>
        <end position="59"/>
    </location>
</feature>
<feature type="compositionally biased region" description="Acidic residues" evidence="1">
    <location>
        <begin position="17"/>
        <end position="30"/>
    </location>
</feature>
<evidence type="ECO:0000259" key="2">
    <source>
        <dbReference type="Pfam" id="PF13673"/>
    </source>
</evidence>
<organism evidence="3">
    <name type="scientific">Echinococcus granulosus</name>
    <name type="common">Hydatid tapeworm</name>
    <dbReference type="NCBI Taxonomy" id="6210"/>
    <lineage>
        <taxon>Eukaryota</taxon>
        <taxon>Metazoa</taxon>
        <taxon>Spiralia</taxon>
        <taxon>Lophotrochozoa</taxon>
        <taxon>Platyhelminthes</taxon>
        <taxon>Cestoda</taxon>
        <taxon>Eucestoda</taxon>
        <taxon>Cyclophyllidea</taxon>
        <taxon>Taeniidae</taxon>
        <taxon>Echinococcus</taxon>
        <taxon>Echinococcus granulosus group</taxon>
    </lineage>
</organism>
<keyword evidence="3" id="KW-0808">Transferase</keyword>
<keyword evidence="3" id="KW-0012">Acyltransferase</keyword>
<dbReference type="OrthoDB" id="10249393at2759"/>
<dbReference type="GO" id="GO:0016747">
    <property type="term" value="F:acyltransferase activity, transferring groups other than amino-acyl groups"/>
    <property type="evidence" value="ECO:0007669"/>
    <property type="project" value="InterPro"/>
</dbReference>